<dbReference type="Gene3D" id="3.40.30.10">
    <property type="entry name" value="Glutaredoxin"/>
    <property type="match status" value="1"/>
</dbReference>
<keyword evidence="6" id="KW-0560">Oxidoreductase</keyword>
<dbReference type="OrthoDB" id="9812811at2"/>
<dbReference type="GO" id="GO:0045454">
    <property type="term" value="P:cell redox homeostasis"/>
    <property type="evidence" value="ECO:0007669"/>
    <property type="project" value="TreeGrafter"/>
</dbReference>
<comment type="similarity">
    <text evidence="10">Belongs to the peroxiredoxin family. BCP/PrxQ subfamily.</text>
</comment>
<keyword evidence="4" id="KW-0575">Peroxidase</keyword>
<dbReference type="InterPro" id="IPR050924">
    <property type="entry name" value="Peroxiredoxin_BCP/PrxQ"/>
</dbReference>
<dbReference type="AlphaFoldDB" id="A0A3N2AVY1"/>
<dbReference type="InterPro" id="IPR036249">
    <property type="entry name" value="Thioredoxin-like_sf"/>
</dbReference>
<keyword evidence="7" id="KW-1015">Disulfide bond</keyword>
<comment type="similarity">
    <text evidence="15">Belongs to the peroxiredoxin family. AhpE subfamily.</text>
</comment>
<comment type="catalytic activity">
    <reaction evidence="12">
        <text>a hydroperoxide + [thioredoxin]-dithiol = an alcohol + [thioredoxin]-disulfide + H2O</text>
        <dbReference type="Rhea" id="RHEA:62620"/>
        <dbReference type="Rhea" id="RHEA-COMP:10698"/>
        <dbReference type="Rhea" id="RHEA-COMP:10700"/>
        <dbReference type="ChEBI" id="CHEBI:15377"/>
        <dbReference type="ChEBI" id="CHEBI:29950"/>
        <dbReference type="ChEBI" id="CHEBI:30879"/>
        <dbReference type="ChEBI" id="CHEBI:35924"/>
        <dbReference type="ChEBI" id="CHEBI:50058"/>
        <dbReference type="EC" id="1.11.1.24"/>
    </reaction>
</comment>
<sequence length="155" mass="16608">MAQDALEIGAEAPDFTLTDHTGEAVTLSALRGHPVVLVFYPAAFTGRCTGELCAIRDELAAFEDADAEVLAISVDTAASLRVFAEQEGLSFRLLSDFWPHGGVAQAYDAFLPERGTATRATYVIDREGRIAAHFRVSPSASRDMDAYREALAGVA</sequence>
<dbReference type="FunFam" id="3.40.30.10:FF:000118">
    <property type="entry name" value="Peroxiredoxin AhpE"/>
    <property type="match status" value="1"/>
</dbReference>
<evidence type="ECO:0000256" key="1">
    <source>
        <dbReference type="ARBA" id="ARBA00003330"/>
    </source>
</evidence>
<proteinExistence type="inferred from homology"/>
<keyword evidence="8" id="KW-0676">Redox-active center</keyword>
<evidence type="ECO:0000256" key="17">
    <source>
        <dbReference type="ARBA" id="ARBA00067009"/>
    </source>
</evidence>
<dbReference type="Pfam" id="PF00578">
    <property type="entry name" value="AhpC-TSA"/>
    <property type="match status" value="1"/>
</dbReference>
<accession>A0A3N2AVY1</accession>
<organism evidence="23 24">
    <name type="scientific">Agrococcus jenensis</name>
    <dbReference type="NCBI Taxonomy" id="46353"/>
    <lineage>
        <taxon>Bacteria</taxon>
        <taxon>Bacillati</taxon>
        <taxon>Actinomycetota</taxon>
        <taxon>Actinomycetes</taxon>
        <taxon>Micrococcales</taxon>
        <taxon>Microbacteriaceae</taxon>
        <taxon>Agrococcus</taxon>
    </lineage>
</organism>
<dbReference type="GO" id="GO:0008379">
    <property type="term" value="F:thioredoxin peroxidase activity"/>
    <property type="evidence" value="ECO:0007669"/>
    <property type="project" value="TreeGrafter"/>
</dbReference>
<dbReference type="EC" id="1.11.1.24" evidence="3"/>
<keyword evidence="24" id="KW-1185">Reference proteome</keyword>
<dbReference type="Proteomes" id="UP000275456">
    <property type="component" value="Unassembled WGS sequence"/>
</dbReference>
<evidence type="ECO:0000256" key="19">
    <source>
        <dbReference type="ARBA" id="ARBA00082991"/>
    </source>
</evidence>
<evidence type="ECO:0000256" key="18">
    <source>
        <dbReference type="ARBA" id="ARBA00068979"/>
    </source>
</evidence>
<evidence type="ECO:0000256" key="8">
    <source>
        <dbReference type="ARBA" id="ARBA00023284"/>
    </source>
</evidence>
<dbReference type="PANTHER" id="PTHR42801">
    <property type="entry name" value="THIOREDOXIN-DEPENDENT PEROXIDE REDUCTASE"/>
    <property type="match status" value="1"/>
</dbReference>
<evidence type="ECO:0000256" key="7">
    <source>
        <dbReference type="ARBA" id="ARBA00023157"/>
    </source>
</evidence>
<evidence type="ECO:0000259" key="22">
    <source>
        <dbReference type="PROSITE" id="PS51352"/>
    </source>
</evidence>
<evidence type="ECO:0000256" key="13">
    <source>
        <dbReference type="ARBA" id="ARBA00052774"/>
    </source>
</evidence>
<dbReference type="CDD" id="cd03018">
    <property type="entry name" value="PRX_AhpE_like"/>
    <property type="match status" value="1"/>
</dbReference>
<evidence type="ECO:0000256" key="11">
    <source>
        <dbReference type="ARBA" id="ARBA00041373"/>
    </source>
</evidence>
<dbReference type="SUPFAM" id="SSF52833">
    <property type="entry name" value="Thioredoxin-like"/>
    <property type="match status" value="1"/>
</dbReference>
<evidence type="ECO:0000256" key="5">
    <source>
        <dbReference type="ARBA" id="ARBA00022862"/>
    </source>
</evidence>
<dbReference type="InterPro" id="IPR024706">
    <property type="entry name" value="Peroxiredoxin_AhpC-typ"/>
</dbReference>
<dbReference type="RefSeq" id="WP_123698071.1">
    <property type="nucleotide sequence ID" value="NZ_RKHJ01000001.1"/>
</dbReference>
<evidence type="ECO:0000256" key="20">
    <source>
        <dbReference type="ARBA" id="ARBA00083736"/>
    </source>
</evidence>
<dbReference type="GO" id="GO:0034599">
    <property type="term" value="P:cellular response to oxidative stress"/>
    <property type="evidence" value="ECO:0007669"/>
    <property type="project" value="TreeGrafter"/>
</dbReference>
<dbReference type="PANTHER" id="PTHR42801:SF20">
    <property type="entry name" value="ALKYL HYDROPEROXIDE REDUCTASE E"/>
    <property type="match status" value="1"/>
</dbReference>
<evidence type="ECO:0000256" key="6">
    <source>
        <dbReference type="ARBA" id="ARBA00023002"/>
    </source>
</evidence>
<evidence type="ECO:0000256" key="14">
    <source>
        <dbReference type="ARBA" id="ARBA00056930"/>
    </source>
</evidence>
<comment type="function">
    <text evidence="14">Thiol-specific peroxidase that catalyzes the reduction of hydrogen peroxide and organic hydroperoxides to water and alcohols, respectively. Plays a role in cell protection against oxidative stress by detoxifying peroxides. May represent an important antioxidant defense against cytotoxic peroxides, especially peroxynitrite, which can be formed by activated macrophages during infection.</text>
</comment>
<feature type="domain" description="Thioredoxin" evidence="22">
    <location>
        <begin position="6"/>
        <end position="155"/>
    </location>
</feature>
<dbReference type="EC" id="1.11.1.29" evidence="17"/>
<dbReference type="InterPro" id="IPR000866">
    <property type="entry name" value="AhpC/TSA"/>
</dbReference>
<evidence type="ECO:0000256" key="4">
    <source>
        <dbReference type="ARBA" id="ARBA00022559"/>
    </source>
</evidence>
<evidence type="ECO:0000256" key="15">
    <source>
        <dbReference type="ARBA" id="ARBA00060973"/>
    </source>
</evidence>
<comment type="caution">
    <text evidence="23">The sequence shown here is derived from an EMBL/GenBank/DDBJ whole genome shotgun (WGS) entry which is preliminary data.</text>
</comment>
<gene>
    <name evidence="23" type="ORF">EDD26_2578</name>
</gene>
<dbReference type="EMBL" id="RKHJ01000001">
    <property type="protein sequence ID" value="ROR67173.1"/>
    <property type="molecule type" value="Genomic_DNA"/>
</dbReference>
<comment type="subunit">
    <text evidence="16">Homodimer. Forms both dimers and octamers; a tightly-associated dimer and a ring-like octamer.</text>
</comment>
<evidence type="ECO:0000256" key="12">
    <source>
        <dbReference type="ARBA" id="ARBA00049091"/>
    </source>
</evidence>
<dbReference type="GO" id="GO:0005737">
    <property type="term" value="C:cytoplasm"/>
    <property type="evidence" value="ECO:0007669"/>
    <property type="project" value="TreeGrafter"/>
</dbReference>
<evidence type="ECO:0000256" key="9">
    <source>
        <dbReference type="ARBA" id="ARBA00032824"/>
    </source>
</evidence>
<evidence type="ECO:0000256" key="16">
    <source>
        <dbReference type="ARBA" id="ARBA00065226"/>
    </source>
</evidence>
<comment type="function">
    <text evidence="1">Thiol-specific peroxidase that catalyzes the reduction of hydrogen peroxide and organic hydroperoxides to water and alcohols, respectively. Plays a role in cell protection against oxidative stress by detoxifying peroxides and as sensor of hydrogen peroxide-mediated signaling events.</text>
</comment>
<comment type="catalytic activity">
    <reaction evidence="13">
        <text>[mycoredoxin]-L-dithiol + a hydroperoxide = [mycoredoxin]-L-disulfide + an alcohol + H2O</text>
        <dbReference type="Rhea" id="RHEA:62640"/>
        <dbReference type="Rhea" id="RHEA-COMP:16137"/>
        <dbReference type="Rhea" id="RHEA-COMP:16138"/>
        <dbReference type="ChEBI" id="CHEBI:15377"/>
        <dbReference type="ChEBI" id="CHEBI:29950"/>
        <dbReference type="ChEBI" id="CHEBI:30879"/>
        <dbReference type="ChEBI" id="CHEBI:35924"/>
        <dbReference type="ChEBI" id="CHEBI:50058"/>
        <dbReference type="EC" id="1.11.1.29"/>
    </reaction>
</comment>
<dbReference type="PROSITE" id="PS51352">
    <property type="entry name" value="THIOREDOXIN_2"/>
    <property type="match status" value="1"/>
</dbReference>
<evidence type="ECO:0000256" key="3">
    <source>
        <dbReference type="ARBA" id="ARBA00013017"/>
    </source>
</evidence>
<comment type="subunit">
    <text evidence="2">Monomer.</text>
</comment>
<evidence type="ECO:0000313" key="24">
    <source>
        <dbReference type="Proteomes" id="UP000275456"/>
    </source>
</evidence>
<protein>
    <recommendedName>
        <fullName evidence="18">Alkyl hydroperoxide reductase E</fullName>
        <ecNumber evidence="3">1.11.1.24</ecNumber>
        <ecNumber evidence="17">1.11.1.29</ecNumber>
    </recommendedName>
    <alternativeName>
        <fullName evidence="11">Bacterioferritin comigratory protein</fullName>
    </alternativeName>
    <alternativeName>
        <fullName evidence="19">Mycoredoxin-dependent peroxiredoxin</fullName>
    </alternativeName>
    <alternativeName>
        <fullName evidence="20">Peroxiredoxin AhpE</fullName>
    </alternativeName>
    <alternativeName>
        <fullName evidence="9">Thioredoxin peroxidase</fullName>
    </alternativeName>
</protein>
<evidence type="ECO:0000256" key="2">
    <source>
        <dbReference type="ARBA" id="ARBA00011245"/>
    </source>
</evidence>
<name>A0A3N2AVY1_9MICO</name>
<evidence type="ECO:0000256" key="10">
    <source>
        <dbReference type="ARBA" id="ARBA00038489"/>
    </source>
</evidence>
<dbReference type="PIRSF" id="PIRSF000239">
    <property type="entry name" value="AHPC"/>
    <property type="match status" value="1"/>
</dbReference>
<evidence type="ECO:0000256" key="21">
    <source>
        <dbReference type="PIRSR" id="PIRSR000239-1"/>
    </source>
</evidence>
<keyword evidence="5" id="KW-0049">Antioxidant</keyword>
<feature type="active site" description="Cysteine sulfenic acid (-SOH) intermediate; for peroxidase activity" evidence="21">
    <location>
        <position position="48"/>
    </location>
</feature>
<evidence type="ECO:0000313" key="23">
    <source>
        <dbReference type="EMBL" id="ROR67173.1"/>
    </source>
</evidence>
<dbReference type="InterPro" id="IPR013766">
    <property type="entry name" value="Thioredoxin_domain"/>
</dbReference>
<reference evidence="23 24" key="1">
    <citation type="submission" date="2018-11" db="EMBL/GenBank/DDBJ databases">
        <title>Sequencing the genomes of 1000 actinobacteria strains.</title>
        <authorList>
            <person name="Klenk H.-P."/>
        </authorList>
    </citation>
    <scope>NUCLEOTIDE SEQUENCE [LARGE SCALE GENOMIC DNA]</scope>
    <source>
        <strain evidence="23 24">DSM 9580</strain>
    </source>
</reference>